<dbReference type="InterPro" id="IPR001969">
    <property type="entry name" value="Aspartic_peptidase_AS"/>
</dbReference>
<protein>
    <recommendedName>
        <fullName evidence="4">Peptidase A1 domain-containing protein</fullName>
    </recommendedName>
</protein>
<keyword evidence="1" id="KW-0064">Aspartyl protease</keyword>
<gene>
    <name evidence="2" type="ORF">BJX66DRAFT_342886</name>
</gene>
<evidence type="ECO:0000313" key="3">
    <source>
        <dbReference type="Proteomes" id="UP001610563"/>
    </source>
</evidence>
<reference evidence="2 3" key="1">
    <citation type="submission" date="2024-07" db="EMBL/GenBank/DDBJ databases">
        <title>Section-level genome sequencing and comparative genomics of Aspergillus sections Usti and Cavernicolus.</title>
        <authorList>
            <consortium name="Lawrence Berkeley National Laboratory"/>
            <person name="Nybo J.L."/>
            <person name="Vesth T.C."/>
            <person name="Theobald S."/>
            <person name="Frisvad J.C."/>
            <person name="Larsen T.O."/>
            <person name="Kjaerboelling I."/>
            <person name="Rothschild-Mancinelli K."/>
            <person name="Lyhne E.K."/>
            <person name="Kogle M.E."/>
            <person name="Barry K."/>
            <person name="Clum A."/>
            <person name="Na H."/>
            <person name="Ledsgaard L."/>
            <person name="Lin J."/>
            <person name="Lipzen A."/>
            <person name="Kuo A."/>
            <person name="Riley R."/>
            <person name="Mondo S."/>
            <person name="Labutti K."/>
            <person name="Haridas S."/>
            <person name="Pangalinan J."/>
            <person name="Salamov A.A."/>
            <person name="Simmons B.A."/>
            <person name="Magnuson J.K."/>
            <person name="Chen J."/>
            <person name="Drula E."/>
            <person name="Henrissat B."/>
            <person name="Wiebenga A."/>
            <person name="Lubbers R.J."/>
            <person name="Gomes A.C."/>
            <person name="Makela M.R."/>
            <person name="Stajich J."/>
            <person name="Grigoriev I.V."/>
            <person name="Mortensen U.H."/>
            <person name="De Vries R.P."/>
            <person name="Baker S.E."/>
            <person name="Andersen M.R."/>
        </authorList>
    </citation>
    <scope>NUCLEOTIDE SEQUENCE [LARGE SCALE GENOMIC DNA]</scope>
    <source>
        <strain evidence="2 3">CBS 209.92</strain>
    </source>
</reference>
<evidence type="ECO:0008006" key="4">
    <source>
        <dbReference type="Google" id="ProtNLM"/>
    </source>
</evidence>
<dbReference type="PROSITE" id="PS00141">
    <property type="entry name" value="ASP_PROTEASE"/>
    <property type="match status" value="1"/>
</dbReference>
<sequence length="525" mass="60331">MALTESDYGYTGLSIIYTVVCICESLEDLEAAYAALDETHDGILQPPDDTNRYTLGRSSFGNTVILYEPYRRHHDVPWEVFVTFPWIELQLNIRSGDLAPISPPYFLAANRYLTPGYSCIDPDWRLTPTYPLTCYQIPSALPEGFKRKYDKQDSEQTNKTPKEWIVSGSVGKIAVDACPDTGSCINAISLDFAREQGWPVRSRPNLPRVKLPGNRSIRPLGVITLPWRFARESGVYNLDFYILRKCVYPVILGRNFLISSRSFRYWTFFSRFKEREVEIRKRRRLCSLGSIGDNRTRGALNGRGAWALADTGSDVMIVSRSFARSLQFEINTGDSHREWLEFADGSRRRTDGVVTNAEWSFGNDTRKYRDDFFVLDGIGTDIILSSGFLLKNRIFSTHELFESEDTISQAPTVEFLDLNLIKRLGNRLSHLPPPVLSDDPSVWTNDDEQEHVRRANAEDLISRLSEDLRESAWIEEHKRRAEWDERKAFSRTSTPALLPHSHSQSTAKARRKFRIMFWGRGRQRT</sequence>
<dbReference type="InterPro" id="IPR021109">
    <property type="entry name" value="Peptidase_aspartic_dom_sf"/>
</dbReference>
<evidence type="ECO:0000256" key="1">
    <source>
        <dbReference type="ARBA" id="ARBA00022750"/>
    </source>
</evidence>
<name>A0ABR4FQV4_9EURO</name>
<keyword evidence="1" id="KW-0645">Protease</keyword>
<accession>A0ABR4FQV4</accession>
<dbReference type="Gene3D" id="2.40.70.10">
    <property type="entry name" value="Acid Proteases"/>
    <property type="match status" value="2"/>
</dbReference>
<dbReference type="CDD" id="cd00303">
    <property type="entry name" value="retropepsin_like"/>
    <property type="match status" value="2"/>
</dbReference>
<keyword evidence="3" id="KW-1185">Reference proteome</keyword>
<keyword evidence="1" id="KW-0378">Hydrolase</keyword>
<proteinExistence type="predicted"/>
<comment type="caution">
    <text evidence="2">The sequence shown here is derived from an EMBL/GenBank/DDBJ whole genome shotgun (WGS) entry which is preliminary data.</text>
</comment>
<evidence type="ECO:0000313" key="2">
    <source>
        <dbReference type="EMBL" id="KAL2785643.1"/>
    </source>
</evidence>
<dbReference type="EMBL" id="JBFTWV010000138">
    <property type="protein sequence ID" value="KAL2785643.1"/>
    <property type="molecule type" value="Genomic_DNA"/>
</dbReference>
<organism evidence="2 3">
    <name type="scientific">Aspergillus keveii</name>
    <dbReference type="NCBI Taxonomy" id="714993"/>
    <lineage>
        <taxon>Eukaryota</taxon>
        <taxon>Fungi</taxon>
        <taxon>Dikarya</taxon>
        <taxon>Ascomycota</taxon>
        <taxon>Pezizomycotina</taxon>
        <taxon>Eurotiomycetes</taxon>
        <taxon>Eurotiomycetidae</taxon>
        <taxon>Eurotiales</taxon>
        <taxon>Aspergillaceae</taxon>
        <taxon>Aspergillus</taxon>
        <taxon>Aspergillus subgen. Nidulantes</taxon>
    </lineage>
</organism>
<dbReference type="Proteomes" id="UP001610563">
    <property type="component" value="Unassembled WGS sequence"/>
</dbReference>